<sequence>MGLTDSEGTASRLMSAGYSVMSVDVIDNVVGSTEGLFGRTLGRLSSAAQTDPSDSNYLITMSDGKDLVVALNLLPTKLETFVDTIASSASNPGSAFLLEPAEDVLAKRDCGNDCKVIEGQVIQWVGVTAHVVDRDRTAEYLRLSEADRMHLARPAMAAIIDGNRDKVCYHAFKDPRNQDKVECSYMHENMAFIAEVYVNQFGGLDGDCWDACSPEDEQIIVPEL</sequence>
<dbReference type="AlphaFoldDB" id="A0A0X8HSB2"/>
<evidence type="ECO:0000313" key="1">
    <source>
        <dbReference type="EMBL" id="AMD20936.1"/>
    </source>
</evidence>
<proteinExistence type="predicted"/>
<evidence type="ECO:0000313" key="2">
    <source>
        <dbReference type="Proteomes" id="UP000243052"/>
    </source>
</evidence>
<dbReference type="GeneID" id="28724205"/>
<dbReference type="EMBL" id="CP014244">
    <property type="protein sequence ID" value="AMD20936.1"/>
    <property type="molecule type" value="Genomic_DNA"/>
</dbReference>
<gene>
    <name evidence="1" type="ORF">AW171_hschr42858</name>
</gene>
<dbReference type="RefSeq" id="XP_017987932.1">
    <property type="nucleotide sequence ID" value="XM_018132443.1"/>
</dbReference>
<organism evidence="1 2">
    <name type="scientific">Eremothecium sinecaudum</name>
    <dbReference type="NCBI Taxonomy" id="45286"/>
    <lineage>
        <taxon>Eukaryota</taxon>
        <taxon>Fungi</taxon>
        <taxon>Dikarya</taxon>
        <taxon>Ascomycota</taxon>
        <taxon>Saccharomycotina</taxon>
        <taxon>Saccharomycetes</taxon>
        <taxon>Saccharomycetales</taxon>
        <taxon>Saccharomycetaceae</taxon>
        <taxon>Eremothecium</taxon>
    </lineage>
</organism>
<protein>
    <submittedName>
        <fullName evidence="1">HDR194Wp</fullName>
    </submittedName>
</protein>
<dbReference type="Proteomes" id="UP000243052">
    <property type="component" value="Chromosome iv"/>
</dbReference>
<accession>A0A0X8HSB2</accession>
<keyword evidence="2" id="KW-1185">Reference proteome</keyword>
<name>A0A0X8HSB2_9SACH</name>
<reference evidence="1 2" key="1">
    <citation type="submission" date="2016-01" db="EMBL/GenBank/DDBJ databases">
        <title>Genome sequence of the yeast Holleya sinecauda.</title>
        <authorList>
            <person name="Dietrich F.S."/>
        </authorList>
    </citation>
    <scope>NUCLEOTIDE SEQUENCE [LARGE SCALE GENOMIC DNA]</scope>
    <source>
        <strain evidence="1 2">ATCC 58844</strain>
    </source>
</reference>